<name>A0A4Y2GGF4_ARAVE</name>
<evidence type="ECO:0000313" key="2">
    <source>
        <dbReference type="EMBL" id="GBM52451.1"/>
    </source>
</evidence>
<sequence>MESVSCTFKRGRTELSDSLSVKTIGASRRNVNMRLKGGVSIRSKANHKKSDVRPNVGQGRPGGRREERPEEGERKREKEEKTYITI</sequence>
<proteinExistence type="predicted"/>
<reference evidence="2 3" key="1">
    <citation type="journal article" date="2019" name="Sci. Rep.">
        <title>Orb-weaving spider Araneus ventricosus genome elucidates the spidroin gene catalogue.</title>
        <authorList>
            <person name="Kono N."/>
            <person name="Nakamura H."/>
            <person name="Ohtoshi R."/>
            <person name="Moran D.A.P."/>
            <person name="Shinohara A."/>
            <person name="Yoshida Y."/>
            <person name="Fujiwara M."/>
            <person name="Mori M."/>
            <person name="Tomita M."/>
            <person name="Arakawa K."/>
        </authorList>
    </citation>
    <scope>NUCLEOTIDE SEQUENCE [LARGE SCALE GENOMIC DNA]</scope>
</reference>
<dbReference type="AlphaFoldDB" id="A0A4Y2GGF4"/>
<protein>
    <submittedName>
        <fullName evidence="2">Uncharacterized protein</fullName>
    </submittedName>
</protein>
<dbReference type="EMBL" id="BGPR01001378">
    <property type="protein sequence ID" value="GBM52451.1"/>
    <property type="molecule type" value="Genomic_DNA"/>
</dbReference>
<comment type="caution">
    <text evidence="2">The sequence shown here is derived from an EMBL/GenBank/DDBJ whole genome shotgun (WGS) entry which is preliminary data.</text>
</comment>
<feature type="compositionally biased region" description="Basic and acidic residues" evidence="1">
    <location>
        <begin position="63"/>
        <end position="86"/>
    </location>
</feature>
<feature type="region of interest" description="Disordered" evidence="1">
    <location>
        <begin position="37"/>
        <end position="86"/>
    </location>
</feature>
<keyword evidence="3" id="KW-1185">Reference proteome</keyword>
<dbReference type="Proteomes" id="UP000499080">
    <property type="component" value="Unassembled WGS sequence"/>
</dbReference>
<gene>
    <name evidence="2" type="ORF">AVEN_214542_1</name>
</gene>
<organism evidence="2 3">
    <name type="scientific">Araneus ventricosus</name>
    <name type="common">Orbweaver spider</name>
    <name type="synonym">Epeira ventricosa</name>
    <dbReference type="NCBI Taxonomy" id="182803"/>
    <lineage>
        <taxon>Eukaryota</taxon>
        <taxon>Metazoa</taxon>
        <taxon>Ecdysozoa</taxon>
        <taxon>Arthropoda</taxon>
        <taxon>Chelicerata</taxon>
        <taxon>Arachnida</taxon>
        <taxon>Araneae</taxon>
        <taxon>Araneomorphae</taxon>
        <taxon>Entelegynae</taxon>
        <taxon>Araneoidea</taxon>
        <taxon>Araneidae</taxon>
        <taxon>Araneus</taxon>
    </lineage>
</organism>
<accession>A0A4Y2GGF4</accession>
<evidence type="ECO:0000256" key="1">
    <source>
        <dbReference type="SAM" id="MobiDB-lite"/>
    </source>
</evidence>
<evidence type="ECO:0000313" key="3">
    <source>
        <dbReference type="Proteomes" id="UP000499080"/>
    </source>
</evidence>